<comment type="subcellular location">
    <subcellularLocation>
        <location evidence="1">Endomembrane system</location>
        <topology evidence="1">Multi-pass membrane protein</topology>
    </subcellularLocation>
</comment>
<dbReference type="EMBL" id="JBHSRI010000018">
    <property type="protein sequence ID" value="MFC6040142.1"/>
    <property type="molecule type" value="Genomic_DNA"/>
</dbReference>
<evidence type="ECO:0000313" key="7">
    <source>
        <dbReference type="Proteomes" id="UP001596170"/>
    </source>
</evidence>
<accession>A0ABW1LAC4</accession>
<comment type="caution">
    <text evidence="6">The sequence shown here is derived from an EMBL/GenBank/DDBJ whole genome shotgun (WGS) entry which is preliminary data.</text>
</comment>
<evidence type="ECO:0000259" key="5">
    <source>
        <dbReference type="Pfam" id="PF06803"/>
    </source>
</evidence>
<keyword evidence="2" id="KW-0812">Transmembrane</keyword>
<name>A0ABW1LAC4_9BACL</name>
<protein>
    <submittedName>
        <fullName evidence="6">YkvA family protein</fullName>
    </submittedName>
</protein>
<evidence type="ECO:0000256" key="3">
    <source>
        <dbReference type="ARBA" id="ARBA00022989"/>
    </source>
</evidence>
<dbReference type="InterPro" id="IPR010652">
    <property type="entry name" value="DUF1232"/>
</dbReference>
<dbReference type="Pfam" id="PF06803">
    <property type="entry name" value="DUF1232"/>
    <property type="match status" value="1"/>
</dbReference>
<gene>
    <name evidence="6" type="ORF">ACFPYN_11995</name>
</gene>
<reference evidence="7" key="1">
    <citation type="journal article" date="2019" name="Int. J. Syst. Evol. Microbiol.">
        <title>The Global Catalogue of Microorganisms (GCM) 10K type strain sequencing project: providing services to taxonomists for standard genome sequencing and annotation.</title>
        <authorList>
            <consortium name="The Broad Institute Genomics Platform"/>
            <consortium name="The Broad Institute Genome Sequencing Center for Infectious Disease"/>
            <person name="Wu L."/>
            <person name="Ma J."/>
        </authorList>
    </citation>
    <scope>NUCLEOTIDE SEQUENCE [LARGE SCALE GENOMIC DNA]</scope>
    <source>
        <strain evidence="7">CCUG 54527</strain>
    </source>
</reference>
<evidence type="ECO:0000256" key="2">
    <source>
        <dbReference type="ARBA" id="ARBA00022692"/>
    </source>
</evidence>
<keyword evidence="7" id="KW-1185">Reference proteome</keyword>
<keyword evidence="3" id="KW-1133">Transmembrane helix</keyword>
<proteinExistence type="predicted"/>
<keyword evidence="4" id="KW-0472">Membrane</keyword>
<evidence type="ECO:0000313" key="6">
    <source>
        <dbReference type="EMBL" id="MFC6040142.1"/>
    </source>
</evidence>
<organism evidence="6 7">
    <name type="scientific">Paenisporosarcina macmurdoensis</name>
    <dbReference type="NCBI Taxonomy" id="212659"/>
    <lineage>
        <taxon>Bacteria</taxon>
        <taxon>Bacillati</taxon>
        <taxon>Bacillota</taxon>
        <taxon>Bacilli</taxon>
        <taxon>Bacillales</taxon>
        <taxon>Caryophanaceae</taxon>
        <taxon>Paenisporosarcina</taxon>
    </lineage>
</organism>
<dbReference type="Proteomes" id="UP001596170">
    <property type="component" value="Unassembled WGS sequence"/>
</dbReference>
<evidence type="ECO:0000256" key="4">
    <source>
        <dbReference type="ARBA" id="ARBA00023136"/>
    </source>
</evidence>
<feature type="domain" description="DUF1232" evidence="5">
    <location>
        <begin position="69"/>
        <end position="105"/>
    </location>
</feature>
<sequence>MTDYELKHDLPTIKTQQDFYEKLRGKITSFLESKSGSASKYSSYLLFAPDLFYLLTKSILDNRIDGKSKALIGSGILYFIAPIDVIPEGLIGPGGFIDDIIVATFVVNTLVNKFSPEVLEEHWLGDEKLLDVLKKISKSSDGLLAKLPARSLLGMFLKKSK</sequence>
<evidence type="ECO:0000256" key="1">
    <source>
        <dbReference type="ARBA" id="ARBA00004127"/>
    </source>
</evidence>
<dbReference type="RefSeq" id="WP_377734457.1">
    <property type="nucleotide sequence ID" value="NZ_JBHSRI010000018.1"/>
</dbReference>